<feature type="compositionally biased region" description="Basic and acidic residues" evidence="6">
    <location>
        <begin position="119"/>
        <end position="131"/>
    </location>
</feature>
<dbReference type="PANTHER" id="PTHR31541:SF28">
    <property type="entry name" value="TF-B3 DOMAIN-CONTAINING PROTEIN"/>
    <property type="match status" value="1"/>
</dbReference>
<dbReference type="InterPro" id="IPR003340">
    <property type="entry name" value="B3_DNA-bd"/>
</dbReference>
<dbReference type="CDD" id="cd10017">
    <property type="entry name" value="B3_DNA"/>
    <property type="match status" value="1"/>
</dbReference>
<feature type="compositionally biased region" description="Acidic residues" evidence="6">
    <location>
        <begin position="31"/>
        <end position="43"/>
    </location>
</feature>
<comment type="caution">
    <text evidence="7">The sequence shown here is derived from an EMBL/GenBank/DDBJ whole genome shotgun (WGS) entry which is preliminary data.</text>
</comment>
<keyword evidence="3" id="KW-0238">DNA-binding</keyword>
<organism evidence="7 8">
    <name type="scientific">Microthlaspi erraticum</name>
    <dbReference type="NCBI Taxonomy" id="1685480"/>
    <lineage>
        <taxon>Eukaryota</taxon>
        <taxon>Viridiplantae</taxon>
        <taxon>Streptophyta</taxon>
        <taxon>Embryophyta</taxon>
        <taxon>Tracheophyta</taxon>
        <taxon>Spermatophyta</taxon>
        <taxon>Magnoliopsida</taxon>
        <taxon>eudicotyledons</taxon>
        <taxon>Gunneridae</taxon>
        <taxon>Pentapetalae</taxon>
        <taxon>rosids</taxon>
        <taxon>malvids</taxon>
        <taxon>Brassicales</taxon>
        <taxon>Brassicaceae</taxon>
        <taxon>Coluteocarpeae</taxon>
        <taxon>Microthlaspi</taxon>
    </lineage>
</organism>
<dbReference type="PANTHER" id="PTHR31541">
    <property type="entry name" value="B3 DOMAIN PLANT PROTEIN-RELATED"/>
    <property type="match status" value="1"/>
</dbReference>
<gene>
    <name evidence="7" type="ORF">MERR_LOCUS16234</name>
</gene>
<feature type="region of interest" description="Disordered" evidence="6">
    <location>
        <begin position="92"/>
        <end position="145"/>
    </location>
</feature>
<evidence type="ECO:0000256" key="6">
    <source>
        <dbReference type="SAM" id="MobiDB-lite"/>
    </source>
</evidence>
<feature type="compositionally biased region" description="Basic and acidic residues" evidence="6">
    <location>
        <begin position="45"/>
        <end position="56"/>
    </location>
</feature>
<dbReference type="Gene3D" id="2.40.330.10">
    <property type="entry name" value="DNA-binding pseudobarrel domain"/>
    <property type="match status" value="1"/>
</dbReference>
<evidence type="ECO:0000256" key="3">
    <source>
        <dbReference type="ARBA" id="ARBA00023125"/>
    </source>
</evidence>
<dbReference type="Proteomes" id="UP000467841">
    <property type="component" value="Unassembled WGS sequence"/>
</dbReference>
<evidence type="ECO:0000256" key="2">
    <source>
        <dbReference type="ARBA" id="ARBA00023015"/>
    </source>
</evidence>
<evidence type="ECO:0000256" key="5">
    <source>
        <dbReference type="ARBA" id="ARBA00023242"/>
    </source>
</evidence>
<comment type="subcellular location">
    <subcellularLocation>
        <location evidence="1">Nucleus</location>
    </subcellularLocation>
</comment>
<feature type="compositionally biased region" description="Polar residues" evidence="6">
    <location>
        <begin position="94"/>
        <end position="103"/>
    </location>
</feature>
<evidence type="ECO:0008006" key="9">
    <source>
        <dbReference type="Google" id="ProtNLM"/>
    </source>
</evidence>
<dbReference type="EMBL" id="CACVBM020001074">
    <property type="protein sequence ID" value="CAA7028999.1"/>
    <property type="molecule type" value="Genomic_DNA"/>
</dbReference>
<keyword evidence="5" id="KW-0539">Nucleus</keyword>
<dbReference type="InterPro" id="IPR005508">
    <property type="entry name" value="At2g31720-like"/>
</dbReference>
<proteinExistence type="predicted"/>
<evidence type="ECO:0000313" key="8">
    <source>
        <dbReference type="Proteomes" id="UP000467841"/>
    </source>
</evidence>
<protein>
    <recommendedName>
        <fullName evidence="9">TF-B3 domain-containing protein</fullName>
    </recommendedName>
</protein>
<keyword evidence="8" id="KW-1185">Reference proteome</keyword>
<dbReference type="AlphaFoldDB" id="A0A6D2IN03"/>
<keyword evidence="2" id="KW-0805">Transcription regulation</keyword>
<evidence type="ECO:0000313" key="7">
    <source>
        <dbReference type="EMBL" id="CAA7028999.1"/>
    </source>
</evidence>
<feature type="compositionally biased region" description="Acidic residues" evidence="6">
    <location>
        <begin position="106"/>
        <end position="118"/>
    </location>
</feature>
<evidence type="ECO:0000256" key="1">
    <source>
        <dbReference type="ARBA" id="ARBA00004123"/>
    </source>
</evidence>
<sequence>MAFSKKRARSLDSNEAEEAHPKREFDLNKEPEDEDEDEADLYEEAPPKKEIDLNKEPEDEDEDANQDKAREEMDEIVTASFAISHMAFIRDITQAENQRNMQPETETNEDDDDQEEEERASSDETDLKNKEAEEDQDDQAKEEVDLDKILASVVRRKRTERYEVKVEPKDQDEDDSEQTLSLLCRWEMPANPPDKIIYGGLVEQCSRPIRKQLTESDVSVEEERSSKLTLAKSQAAKKFLPLLSGKDGIEVSVYGPDGKVHEMKMWFGEHSFGLTTGWRKFVGDYELREFCDIVTVWMFRHYTTRKVCLAIDSKRFVFRKQLSKRISMAAFEDSD</sequence>
<feature type="region of interest" description="Disordered" evidence="6">
    <location>
        <begin position="1"/>
        <end position="77"/>
    </location>
</feature>
<feature type="compositionally biased region" description="Basic and acidic residues" evidence="6">
    <location>
        <begin position="9"/>
        <end position="30"/>
    </location>
</feature>
<dbReference type="GO" id="GO:0005634">
    <property type="term" value="C:nucleus"/>
    <property type="evidence" value="ECO:0007669"/>
    <property type="project" value="UniProtKB-SubCell"/>
</dbReference>
<dbReference type="GO" id="GO:0003677">
    <property type="term" value="F:DNA binding"/>
    <property type="evidence" value="ECO:0007669"/>
    <property type="project" value="UniProtKB-KW"/>
</dbReference>
<accession>A0A6D2IN03</accession>
<dbReference type="OrthoDB" id="668173at2759"/>
<reference evidence="7" key="1">
    <citation type="submission" date="2020-01" db="EMBL/GenBank/DDBJ databases">
        <authorList>
            <person name="Mishra B."/>
        </authorList>
    </citation>
    <scope>NUCLEOTIDE SEQUENCE [LARGE SCALE GENOMIC DNA]</scope>
</reference>
<keyword evidence="4" id="KW-0804">Transcription</keyword>
<evidence type="ECO:0000256" key="4">
    <source>
        <dbReference type="ARBA" id="ARBA00023163"/>
    </source>
</evidence>
<dbReference type="InterPro" id="IPR015300">
    <property type="entry name" value="DNA-bd_pseudobarrel_sf"/>
</dbReference>
<name>A0A6D2IN03_9BRAS</name>
<dbReference type="SUPFAM" id="SSF101936">
    <property type="entry name" value="DNA-binding pseudobarrel domain"/>
    <property type="match status" value="1"/>
</dbReference>